<keyword evidence="2" id="KW-0479">Metal-binding</keyword>
<evidence type="ECO:0000313" key="6">
    <source>
        <dbReference type="EMBL" id="OIJ41961.1"/>
    </source>
</evidence>
<name>A0A1S2NA34_9BURK</name>
<dbReference type="AlphaFoldDB" id="A0A1S2NA34"/>
<feature type="domain" description="CENP-V/GFA" evidence="5">
    <location>
        <begin position="3"/>
        <end position="106"/>
    </location>
</feature>
<dbReference type="Gene3D" id="3.90.1590.10">
    <property type="entry name" value="glutathione-dependent formaldehyde- activating enzyme (gfa)"/>
    <property type="match status" value="1"/>
</dbReference>
<evidence type="ECO:0000313" key="7">
    <source>
        <dbReference type="Proteomes" id="UP000180246"/>
    </source>
</evidence>
<organism evidence="6 7">
    <name type="scientific">Massilia timonae</name>
    <dbReference type="NCBI Taxonomy" id="47229"/>
    <lineage>
        <taxon>Bacteria</taxon>
        <taxon>Pseudomonadati</taxon>
        <taxon>Pseudomonadota</taxon>
        <taxon>Betaproteobacteria</taxon>
        <taxon>Burkholderiales</taxon>
        <taxon>Oxalobacteraceae</taxon>
        <taxon>Telluria group</taxon>
        <taxon>Massilia</taxon>
    </lineage>
</organism>
<dbReference type="EMBL" id="JRYB01000001">
    <property type="protein sequence ID" value="OIJ41961.1"/>
    <property type="molecule type" value="Genomic_DNA"/>
</dbReference>
<dbReference type="PANTHER" id="PTHR33337:SF40">
    <property type="entry name" value="CENP-V_GFA DOMAIN-CONTAINING PROTEIN-RELATED"/>
    <property type="match status" value="1"/>
</dbReference>
<dbReference type="SUPFAM" id="SSF51316">
    <property type="entry name" value="Mss4-like"/>
    <property type="match status" value="1"/>
</dbReference>
<accession>A0A1S2NA34</accession>
<proteinExistence type="inferred from homology"/>
<dbReference type="InterPro" id="IPR006913">
    <property type="entry name" value="CENP-V/GFA"/>
</dbReference>
<evidence type="ECO:0000256" key="1">
    <source>
        <dbReference type="ARBA" id="ARBA00005495"/>
    </source>
</evidence>
<dbReference type="PANTHER" id="PTHR33337">
    <property type="entry name" value="GFA DOMAIN-CONTAINING PROTEIN"/>
    <property type="match status" value="1"/>
</dbReference>
<evidence type="ECO:0000256" key="4">
    <source>
        <dbReference type="ARBA" id="ARBA00023239"/>
    </source>
</evidence>
<sequence length="133" mass="14924">MSLQGGCFCGAVRYEARGEPFNSTLCHCTDCRKASGAPAFAWFSVKTTSLHWTVSAPQRFRSSEHALRSFCPSCGTTLTWHDERWPDEIDLATASLDDPEQVPPADHTFVRSRLGWLKLQDGLPQYQKTRSES</sequence>
<gene>
    <name evidence="6" type="ORF">LO55_611</name>
</gene>
<dbReference type="GO" id="GO:0016846">
    <property type="term" value="F:carbon-sulfur lyase activity"/>
    <property type="evidence" value="ECO:0007669"/>
    <property type="project" value="InterPro"/>
</dbReference>
<comment type="caution">
    <text evidence="6">The sequence shown here is derived from an EMBL/GenBank/DDBJ whole genome shotgun (WGS) entry which is preliminary data.</text>
</comment>
<dbReference type="Pfam" id="PF04828">
    <property type="entry name" value="GFA"/>
    <property type="match status" value="1"/>
</dbReference>
<protein>
    <submittedName>
        <fullName evidence="6">Glutathione-dependent formaldehyde-activating enzyme family protein</fullName>
    </submittedName>
</protein>
<dbReference type="InterPro" id="IPR011057">
    <property type="entry name" value="Mss4-like_sf"/>
</dbReference>
<keyword evidence="3" id="KW-0862">Zinc</keyword>
<dbReference type="GO" id="GO:0046872">
    <property type="term" value="F:metal ion binding"/>
    <property type="evidence" value="ECO:0007669"/>
    <property type="project" value="UniProtKB-KW"/>
</dbReference>
<evidence type="ECO:0000259" key="5">
    <source>
        <dbReference type="PROSITE" id="PS51891"/>
    </source>
</evidence>
<evidence type="ECO:0000256" key="2">
    <source>
        <dbReference type="ARBA" id="ARBA00022723"/>
    </source>
</evidence>
<dbReference type="Proteomes" id="UP000180246">
    <property type="component" value="Unassembled WGS sequence"/>
</dbReference>
<evidence type="ECO:0000256" key="3">
    <source>
        <dbReference type="ARBA" id="ARBA00022833"/>
    </source>
</evidence>
<dbReference type="PROSITE" id="PS51891">
    <property type="entry name" value="CENP_V_GFA"/>
    <property type="match status" value="1"/>
</dbReference>
<comment type="similarity">
    <text evidence="1">Belongs to the Gfa family.</text>
</comment>
<keyword evidence="4" id="KW-0456">Lyase</keyword>
<dbReference type="RefSeq" id="WP_071360398.1">
    <property type="nucleotide sequence ID" value="NZ_JRYB01000001.1"/>
</dbReference>
<reference evidence="6 7" key="1">
    <citation type="submission" date="2014-10" db="EMBL/GenBank/DDBJ databases">
        <authorList>
            <person name="Seo M.-J."/>
            <person name="Seok Y.J."/>
            <person name="Cha I.-T."/>
        </authorList>
    </citation>
    <scope>NUCLEOTIDE SEQUENCE [LARGE SCALE GENOMIC DNA]</scope>
    <source>
        <strain evidence="6 7">NEU</strain>
    </source>
</reference>